<dbReference type="EMBL" id="JANAVB010003398">
    <property type="protein sequence ID" value="KAJ6849887.1"/>
    <property type="molecule type" value="Genomic_DNA"/>
</dbReference>
<evidence type="ECO:0000313" key="1">
    <source>
        <dbReference type="EMBL" id="KAJ6849887.1"/>
    </source>
</evidence>
<gene>
    <name evidence="1" type="ORF">M6B38_268685</name>
</gene>
<sequence>MSKCVFMFSAGILAKAVVFSILSNTIALGSSFHFSIHVHFFQCDSW</sequence>
<proteinExistence type="predicted"/>
<reference evidence="1" key="2">
    <citation type="submission" date="2023-04" db="EMBL/GenBank/DDBJ databases">
        <authorList>
            <person name="Bruccoleri R.E."/>
            <person name="Oakeley E.J."/>
            <person name="Faust A.-M."/>
            <person name="Dessus-Babus S."/>
            <person name="Altorfer M."/>
            <person name="Burckhardt D."/>
            <person name="Oertli M."/>
            <person name="Naumann U."/>
            <person name="Petersen F."/>
            <person name="Wong J."/>
        </authorList>
    </citation>
    <scope>NUCLEOTIDE SEQUENCE</scope>
    <source>
        <strain evidence="1">GSM-AAB239-AS_SAM_17_03QT</strain>
        <tissue evidence="1">Leaf</tissue>
    </source>
</reference>
<evidence type="ECO:0000313" key="2">
    <source>
        <dbReference type="Proteomes" id="UP001140949"/>
    </source>
</evidence>
<dbReference type="Proteomes" id="UP001140949">
    <property type="component" value="Unassembled WGS sequence"/>
</dbReference>
<organism evidence="1 2">
    <name type="scientific">Iris pallida</name>
    <name type="common">Sweet iris</name>
    <dbReference type="NCBI Taxonomy" id="29817"/>
    <lineage>
        <taxon>Eukaryota</taxon>
        <taxon>Viridiplantae</taxon>
        <taxon>Streptophyta</taxon>
        <taxon>Embryophyta</taxon>
        <taxon>Tracheophyta</taxon>
        <taxon>Spermatophyta</taxon>
        <taxon>Magnoliopsida</taxon>
        <taxon>Liliopsida</taxon>
        <taxon>Asparagales</taxon>
        <taxon>Iridaceae</taxon>
        <taxon>Iridoideae</taxon>
        <taxon>Irideae</taxon>
        <taxon>Iris</taxon>
    </lineage>
</organism>
<name>A0AAX6IAK5_IRIPA</name>
<keyword evidence="2" id="KW-1185">Reference proteome</keyword>
<dbReference type="AlphaFoldDB" id="A0AAX6IAK5"/>
<comment type="caution">
    <text evidence="1">The sequence shown here is derived from an EMBL/GenBank/DDBJ whole genome shotgun (WGS) entry which is preliminary data.</text>
</comment>
<protein>
    <submittedName>
        <fullName evidence="1">Uncharacterized protein</fullName>
    </submittedName>
</protein>
<accession>A0AAX6IAK5</accession>
<reference evidence="1" key="1">
    <citation type="journal article" date="2023" name="GigaByte">
        <title>Genome assembly of the bearded iris, Iris pallida Lam.</title>
        <authorList>
            <person name="Bruccoleri R.E."/>
            <person name="Oakeley E.J."/>
            <person name="Faust A.M.E."/>
            <person name="Altorfer M."/>
            <person name="Dessus-Babus S."/>
            <person name="Burckhardt D."/>
            <person name="Oertli M."/>
            <person name="Naumann U."/>
            <person name="Petersen F."/>
            <person name="Wong J."/>
        </authorList>
    </citation>
    <scope>NUCLEOTIDE SEQUENCE</scope>
    <source>
        <strain evidence="1">GSM-AAB239-AS_SAM_17_03QT</strain>
    </source>
</reference>